<dbReference type="CDD" id="cd16659">
    <property type="entry name" value="RING-Ubox_Emp"/>
    <property type="match status" value="1"/>
</dbReference>
<dbReference type="GO" id="GO:0034657">
    <property type="term" value="C:GID complex"/>
    <property type="evidence" value="ECO:0007669"/>
    <property type="project" value="TreeGrafter"/>
</dbReference>
<dbReference type="GO" id="GO:0005634">
    <property type="term" value="C:nucleus"/>
    <property type="evidence" value="ECO:0007669"/>
    <property type="project" value="TreeGrafter"/>
</dbReference>
<dbReference type="PANTHER" id="PTHR12170:SF2">
    <property type="entry name" value="E3 UBIQUITIN-PROTEIN TRANSFERASE MAEA"/>
    <property type="match status" value="1"/>
</dbReference>
<dbReference type="HOGENOM" id="CLU_1687148_0_0_1"/>
<keyword evidence="2" id="KW-1185">Reference proteome</keyword>
<protein>
    <submittedName>
        <fullName evidence="1">Macrophage erythroblast attacher</fullName>
    </submittedName>
</protein>
<dbReference type="AlphaFoldDB" id="R0MKH3"/>
<evidence type="ECO:0000313" key="2">
    <source>
        <dbReference type="Proteomes" id="UP000016927"/>
    </source>
</evidence>
<dbReference type="PANTHER" id="PTHR12170">
    <property type="entry name" value="MACROPHAGE ERYTHROBLAST ATTACHER-RELATED"/>
    <property type="match status" value="1"/>
</dbReference>
<accession>R0MKH3</accession>
<dbReference type="STRING" id="578461.R0MKH3"/>
<dbReference type="InterPro" id="IPR045098">
    <property type="entry name" value="Fyv10_fam"/>
</dbReference>
<reference evidence="1 2" key="1">
    <citation type="journal article" date="2013" name="BMC Genomics">
        <title>Comparative genomics of parasitic silkworm microsporidia reveal an association between genome expansion and host adaptation.</title>
        <authorList>
            <person name="Pan G."/>
            <person name="Xu J."/>
            <person name="Li T."/>
            <person name="Xia Q."/>
            <person name="Liu S.L."/>
            <person name="Zhang G."/>
            <person name="Li S."/>
            <person name="Li C."/>
            <person name="Liu H."/>
            <person name="Yang L."/>
            <person name="Liu T."/>
            <person name="Zhang X."/>
            <person name="Wu Z."/>
            <person name="Fan W."/>
            <person name="Dang X."/>
            <person name="Xiang H."/>
            <person name="Tao M."/>
            <person name="Li Y."/>
            <person name="Hu J."/>
            <person name="Li Z."/>
            <person name="Lin L."/>
            <person name="Luo J."/>
            <person name="Geng L."/>
            <person name="Wang L."/>
            <person name="Long M."/>
            <person name="Wan Y."/>
            <person name="He N."/>
            <person name="Zhang Z."/>
            <person name="Lu C."/>
            <person name="Keeling P.J."/>
            <person name="Wang J."/>
            <person name="Xiang Z."/>
            <person name="Zhou Z."/>
        </authorList>
    </citation>
    <scope>NUCLEOTIDE SEQUENCE [LARGE SCALE GENOMIC DNA]</scope>
    <source>
        <strain evidence="2">CQ1 / CVCC 102059</strain>
    </source>
</reference>
<organism evidence="1 2">
    <name type="scientific">Nosema bombycis (strain CQ1 / CVCC 102059)</name>
    <name type="common">Microsporidian parasite</name>
    <name type="synonym">Pebrine of silkworm</name>
    <dbReference type="NCBI Taxonomy" id="578461"/>
    <lineage>
        <taxon>Eukaryota</taxon>
        <taxon>Fungi</taxon>
        <taxon>Fungi incertae sedis</taxon>
        <taxon>Microsporidia</taxon>
        <taxon>Nosematidae</taxon>
        <taxon>Nosema</taxon>
    </lineage>
</organism>
<dbReference type="GO" id="GO:0043161">
    <property type="term" value="P:proteasome-mediated ubiquitin-dependent protein catabolic process"/>
    <property type="evidence" value="ECO:0007669"/>
    <property type="project" value="InterPro"/>
</dbReference>
<proteinExistence type="predicted"/>
<dbReference type="Proteomes" id="UP000016927">
    <property type="component" value="Unassembled WGS sequence"/>
</dbReference>
<dbReference type="GO" id="GO:0004842">
    <property type="term" value="F:ubiquitin-protein transferase activity"/>
    <property type="evidence" value="ECO:0007669"/>
    <property type="project" value="InterPro"/>
</dbReference>
<name>R0MKH3_NOSB1</name>
<dbReference type="OrthoDB" id="1933455at2759"/>
<evidence type="ECO:0000313" key="1">
    <source>
        <dbReference type="EMBL" id="EOB14745.1"/>
    </source>
</evidence>
<dbReference type="EMBL" id="KB908924">
    <property type="protein sequence ID" value="EOB14745.1"/>
    <property type="molecule type" value="Genomic_DNA"/>
</dbReference>
<dbReference type="VEuPathDB" id="MicrosporidiaDB:NBO_16g0031"/>
<dbReference type="GO" id="GO:0005737">
    <property type="term" value="C:cytoplasm"/>
    <property type="evidence" value="ECO:0007669"/>
    <property type="project" value="TreeGrafter"/>
</dbReference>
<sequence>MNELKKNSGIVKGVLPLLIDKKLVRKMYLVHSDLVKEVYESMLSSYKLSPISRLTKRVEYGMMAFKTQECFKKINPKCPTCCNHLKLREEIPFNRHEQTIILCRGTGEELDDQNQPYAFDNGHVFGNDYIKSKNNIVVCPKTGKASCKYPKVCYFV</sequence>
<gene>
    <name evidence="1" type="primary">MAEA</name>
    <name evidence="1" type="ORF">NBO_16g0031</name>
</gene>